<dbReference type="STRING" id="1179773.BN6_14930"/>
<dbReference type="GO" id="GO:0005524">
    <property type="term" value="F:ATP binding"/>
    <property type="evidence" value="ECO:0007669"/>
    <property type="project" value="UniProtKB-KW"/>
</dbReference>
<dbReference type="Pfam" id="PF14528">
    <property type="entry name" value="LAGLIDADG_3"/>
    <property type="match status" value="1"/>
</dbReference>
<dbReference type="InterPro" id="IPR003587">
    <property type="entry name" value="Hint_dom_N"/>
</dbReference>
<dbReference type="InterPro" id="IPR051451">
    <property type="entry name" value="PhoH2-like"/>
</dbReference>
<dbReference type="Gene3D" id="2.170.16.10">
    <property type="entry name" value="Hedgehog/Intein (Hint) domain"/>
    <property type="match status" value="1"/>
</dbReference>
<dbReference type="InterPro" id="IPR004042">
    <property type="entry name" value="Intein_endonuc_central"/>
</dbReference>
<dbReference type="SMART" id="SM00306">
    <property type="entry name" value="HintN"/>
    <property type="match status" value="1"/>
</dbReference>
<name>K0JTE4_SACES</name>
<dbReference type="InterPro" id="IPR027417">
    <property type="entry name" value="P-loop_NTPase"/>
</dbReference>
<proteinExistence type="inferred from homology"/>
<dbReference type="GO" id="GO:0005829">
    <property type="term" value="C:cytosol"/>
    <property type="evidence" value="ECO:0007669"/>
    <property type="project" value="TreeGrafter"/>
</dbReference>
<feature type="domain" description="DOD-type homing endonuclease" evidence="8">
    <location>
        <begin position="386"/>
        <end position="527"/>
    </location>
</feature>
<dbReference type="SUPFAM" id="SSF52540">
    <property type="entry name" value="P-loop containing nucleoside triphosphate hydrolases"/>
    <property type="match status" value="2"/>
</dbReference>
<dbReference type="InterPro" id="IPR003714">
    <property type="entry name" value="PhoH"/>
</dbReference>
<evidence type="ECO:0000256" key="1">
    <source>
        <dbReference type="ARBA" id="ARBA00004496"/>
    </source>
</evidence>
<evidence type="ECO:0000313" key="10">
    <source>
        <dbReference type="Proteomes" id="UP000006281"/>
    </source>
</evidence>
<dbReference type="EMBL" id="HE804045">
    <property type="protein sequence ID" value="CCH28817.1"/>
    <property type="molecule type" value="Genomic_DNA"/>
</dbReference>
<keyword evidence="5" id="KW-0067">ATP-binding</keyword>
<sequence>MGAASIGAVGQVHPSSARTRRKQARGHVADTADNKPQSGHAAADAQSKFAVPDGAVLALLGSRDENLRLAEELLDADVHVRGNEITLSGPPADVAFAERVFGELVTLASRGQEIGQDTVRRTVAMLSAGTGESPAEVLSLDIISRRGRTIRPKTLNQKHYVDAIDQNTVVFGIGPAGTGKTYLAMAKAVQALQAKQVNRIILTRPAVEAGERLGYLPGTLYEKIDPYLRPLYDALHDMVDPESIPRLTQAGTIEVAPLAYMRGRAQPVTTRVLTPEGFRPIGELRVGDLVVGSNGEPTPVLGVYPQGEKQIYRVTAQDGASVLCCGDHLWTVRTAADRRRDKPWRVLETKEMVGDLRAAHPRRYELPLLSAPVCLPEREVPMDPYALGLLLGDGCPTGSTTPTSATEDQELVTALDTALSGVEARWKGGPDHTLNRVRAPGDVITRENPVTGVLRALGLAGTRSHTKFVPEAYLDNSAEIRLGVLQGLLDADGDPVTQLGRTCRIQYTTTSPRLRDDVVALVRSLGGVAHVRLRAAPGREPGRAKGRDIAHRHDAHVLDLRLPAGVEPFRLDRKRRKYQGTGGGRPMRFIDAIEPEGRAEAVCIQVAAADSLYVTEDYLLTHNTLNDAFIILDEAQNTTPEQMKMFLTRLGHGSKIVVTGDITQVDLPGGQRSGLKVVRDILEGVEDVHFSLLTSSDVVRHRLVADIVDAYEKWQVEQEEHDLGDDRRPHAGPGARSRGQRRGR</sequence>
<evidence type="ECO:0000256" key="2">
    <source>
        <dbReference type="ARBA" id="ARBA00010393"/>
    </source>
</evidence>
<accession>K0JTE4</accession>
<evidence type="ECO:0000259" key="8">
    <source>
        <dbReference type="PROSITE" id="PS50819"/>
    </source>
</evidence>
<dbReference type="PANTHER" id="PTHR30473">
    <property type="entry name" value="PROTEIN PHOH"/>
    <property type="match status" value="1"/>
</dbReference>
<dbReference type="SUPFAM" id="SSF55608">
    <property type="entry name" value="Homing endonucleases"/>
    <property type="match status" value="1"/>
</dbReference>
<feature type="region of interest" description="Disordered" evidence="7">
    <location>
        <begin position="1"/>
        <end position="46"/>
    </location>
</feature>
<dbReference type="Gene3D" id="3.10.28.10">
    <property type="entry name" value="Homing endonucleases"/>
    <property type="match status" value="1"/>
</dbReference>
<dbReference type="Gene3D" id="3.40.50.300">
    <property type="entry name" value="P-loop containing nucleotide triphosphate hydrolases"/>
    <property type="match status" value="2"/>
</dbReference>
<comment type="similarity">
    <text evidence="2">Belongs to the PhoH family.</text>
</comment>
<dbReference type="KEGG" id="sesp:BN6_14930"/>
<feature type="region of interest" description="Disordered" evidence="7">
    <location>
        <begin position="718"/>
        <end position="744"/>
    </location>
</feature>
<dbReference type="HOGENOM" id="CLU_022026_0_0_11"/>
<evidence type="ECO:0000313" key="9">
    <source>
        <dbReference type="EMBL" id="CCH28817.1"/>
    </source>
</evidence>
<dbReference type="Proteomes" id="UP000006281">
    <property type="component" value="Chromosome"/>
</dbReference>
<evidence type="ECO:0000256" key="6">
    <source>
        <dbReference type="ARBA" id="ARBA00039970"/>
    </source>
</evidence>
<dbReference type="PANTHER" id="PTHR30473:SF1">
    <property type="entry name" value="PHOH-LIKE PROTEIN"/>
    <property type="match status" value="1"/>
</dbReference>
<organism evidence="9 10">
    <name type="scientific">Saccharothrix espanaensis (strain ATCC 51144 / DSM 44229 / JCM 9112 / NBRC 15066 / NRRL 15764)</name>
    <dbReference type="NCBI Taxonomy" id="1179773"/>
    <lineage>
        <taxon>Bacteria</taxon>
        <taxon>Bacillati</taxon>
        <taxon>Actinomycetota</taxon>
        <taxon>Actinomycetes</taxon>
        <taxon>Pseudonocardiales</taxon>
        <taxon>Pseudonocardiaceae</taxon>
        <taxon>Saccharothrix</taxon>
    </lineage>
</organism>
<dbReference type="InterPro" id="IPR027434">
    <property type="entry name" value="Homing_endonucl"/>
</dbReference>
<dbReference type="AlphaFoldDB" id="K0JTE4"/>
<evidence type="ECO:0000256" key="7">
    <source>
        <dbReference type="SAM" id="MobiDB-lite"/>
    </source>
</evidence>
<keyword evidence="4" id="KW-0547">Nucleotide-binding</keyword>
<dbReference type="SUPFAM" id="SSF51294">
    <property type="entry name" value="Hedgehog/intein (Hint) domain"/>
    <property type="match status" value="1"/>
</dbReference>
<keyword evidence="10" id="KW-1185">Reference proteome</keyword>
<evidence type="ECO:0000256" key="5">
    <source>
        <dbReference type="ARBA" id="ARBA00022840"/>
    </source>
</evidence>
<dbReference type="InterPro" id="IPR004860">
    <property type="entry name" value="LAGLIDADG_dom"/>
</dbReference>
<dbReference type="PATRIC" id="fig|1179773.3.peg.1497"/>
<gene>
    <name evidence="9" type="ordered locus">BN6_14930</name>
</gene>
<dbReference type="GO" id="GO:0004519">
    <property type="term" value="F:endonuclease activity"/>
    <property type="evidence" value="ECO:0007669"/>
    <property type="project" value="InterPro"/>
</dbReference>
<keyword evidence="3" id="KW-0963">Cytoplasm</keyword>
<evidence type="ECO:0000256" key="4">
    <source>
        <dbReference type="ARBA" id="ARBA00022741"/>
    </source>
</evidence>
<dbReference type="PROSITE" id="PS50819">
    <property type="entry name" value="INTEIN_ENDONUCLEASE"/>
    <property type="match status" value="1"/>
</dbReference>
<dbReference type="Pfam" id="PF02562">
    <property type="entry name" value="PhoH"/>
    <property type="match status" value="2"/>
</dbReference>
<evidence type="ECO:0000256" key="3">
    <source>
        <dbReference type="ARBA" id="ARBA00022490"/>
    </source>
</evidence>
<dbReference type="eggNOG" id="COG1702">
    <property type="taxonomic scope" value="Bacteria"/>
</dbReference>
<dbReference type="eggNOG" id="COG1372">
    <property type="taxonomic scope" value="Bacteria"/>
</dbReference>
<protein>
    <recommendedName>
        <fullName evidence="6">PhoH-like protein</fullName>
    </recommendedName>
</protein>
<comment type="subcellular location">
    <subcellularLocation>
        <location evidence="1">Cytoplasm</location>
    </subcellularLocation>
</comment>
<reference evidence="9 10" key="1">
    <citation type="journal article" date="2012" name="BMC Genomics">
        <title>Complete genome sequence of Saccharothrix espanaensis DSM 44229T and comparison to the other completely sequenced Pseudonocardiaceae.</title>
        <authorList>
            <person name="Strobel T."/>
            <person name="Al-Dilaimi A."/>
            <person name="Blom J."/>
            <person name="Gessner A."/>
            <person name="Kalinowski J."/>
            <person name="Luzhetska M."/>
            <person name="Puhler A."/>
            <person name="Szczepanowski R."/>
            <person name="Bechthold A."/>
            <person name="Ruckert C."/>
        </authorList>
    </citation>
    <scope>NUCLEOTIDE SEQUENCE [LARGE SCALE GENOMIC DNA]</scope>
    <source>
        <strain evidence="10">ATCC 51144 / DSM 44229 / JCM 9112 / NBRC 15066 / NRRL 15764</strain>
    </source>
</reference>
<dbReference type="InterPro" id="IPR036844">
    <property type="entry name" value="Hint_dom_sf"/>
</dbReference>